<dbReference type="InterPro" id="IPR036188">
    <property type="entry name" value="FAD/NAD-bd_sf"/>
</dbReference>
<sequence>MGAGIFGLSIAWELAQRGAKVRVVEVARPGAGSSGGLVGAMQPHVPEQWNDKKQFQLESLLMAQAWWQAVEAAGGQSSGYARLGRLQAVSDEVGLELAQRRAESARELWQGQAVWQLVRATGGWEPPSPSGWLIRDTLSARLHPRMALTALLAALASKCIQVEDGDSPGDGTVIWATGVDGLRAMGQGDGVKGQALSLALDQRRLPQIYADGLHIVPHADGTIGIGSTSERTWENAHSTDGQLDAMHQKAIALLPVLAKAPLLHRWAGLRPRAKSRAPLLGPWPGRPGHFVANGGFKIGFGVAPKIATTMSELILDGFDAIPPSFHT</sequence>
<evidence type="ECO:0000313" key="3">
    <source>
        <dbReference type="EMBL" id="GHC64656.1"/>
    </source>
</evidence>
<dbReference type="Proteomes" id="UP000638981">
    <property type="component" value="Unassembled WGS sequence"/>
</dbReference>
<reference evidence="3" key="2">
    <citation type="submission" date="2020-09" db="EMBL/GenBank/DDBJ databases">
        <authorList>
            <person name="Sun Q."/>
            <person name="Kim S."/>
        </authorList>
    </citation>
    <scope>NUCLEOTIDE SEQUENCE</scope>
    <source>
        <strain evidence="3">KCTC 23310</strain>
    </source>
</reference>
<dbReference type="Gene3D" id="3.50.50.60">
    <property type="entry name" value="FAD/NAD(P)-binding domain"/>
    <property type="match status" value="2"/>
</dbReference>
<protein>
    <submittedName>
        <fullName evidence="3">Oxidoreductase</fullName>
    </submittedName>
</protein>
<dbReference type="PANTHER" id="PTHR13847:SF289">
    <property type="entry name" value="GLYCINE OXIDASE"/>
    <property type="match status" value="1"/>
</dbReference>
<name>A0A918TWU9_9RHOB</name>
<gene>
    <name evidence="3" type="primary">dadA2</name>
    <name evidence="3" type="ORF">GCM10007315_31410</name>
</gene>
<dbReference type="EMBL" id="BMYJ01000011">
    <property type="protein sequence ID" value="GHC64656.1"/>
    <property type="molecule type" value="Genomic_DNA"/>
</dbReference>
<dbReference type="SUPFAM" id="SSF54373">
    <property type="entry name" value="FAD-linked reductases, C-terminal domain"/>
    <property type="match status" value="1"/>
</dbReference>
<feature type="domain" description="FAD dependent oxidoreductase" evidence="2">
    <location>
        <begin position="2"/>
        <end position="312"/>
    </location>
</feature>
<organism evidence="3 4">
    <name type="scientific">Neogemmobacter tilapiae</name>
    <dbReference type="NCBI Taxonomy" id="875041"/>
    <lineage>
        <taxon>Bacteria</taxon>
        <taxon>Pseudomonadati</taxon>
        <taxon>Pseudomonadota</taxon>
        <taxon>Alphaproteobacteria</taxon>
        <taxon>Rhodobacterales</taxon>
        <taxon>Paracoccaceae</taxon>
        <taxon>Neogemmobacter</taxon>
    </lineage>
</organism>
<dbReference type="GO" id="GO:0005737">
    <property type="term" value="C:cytoplasm"/>
    <property type="evidence" value="ECO:0007669"/>
    <property type="project" value="TreeGrafter"/>
</dbReference>
<dbReference type="SUPFAM" id="SSF51905">
    <property type="entry name" value="FAD/NAD(P)-binding domain"/>
    <property type="match status" value="1"/>
</dbReference>
<comment type="caution">
    <text evidence="3">The sequence shown here is derived from an EMBL/GenBank/DDBJ whole genome shotgun (WGS) entry which is preliminary data.</text>
</comment>
<keyword evidence="4" id="KW-1185">Reference proteome</keyword>
<evidence type="ECO:0000256" key="1">
    <source>
        <dbReference type="ARBA" id="ARBA00023002"/>
    </source>
</evidence>
<keyword evidence="1" id="KW-0560">Oxidoreductase</keyword>
<evidence type="ECO:0000313" key="4">
    <source>
        <dbReference type="Proteomes" id="UP000638981"/>
    </source>
</evidence>
<dbReference type="InterPro" id="IPR006076">
    <property type="entry name" value="FAD-dep_OxRdtase"/>
</dbReference>
<reference evidence="3" key="1">
    <citation type="journal article" date="2014" name="Int. J. Syst. Evol. Microbiol.">
        <title>Complete genome sequence of Corynebacterium casei LMG S-19264T (=DSM 44701T), isolated from a smear-ripened cheese.</title>
        <authorList>
            <consortium name="US DOE Joint Genome Institute (JGI-PGF)"/>
            <person name="Walter F."/>
            <person name="Albersmeier A."/>
            <person name="Kalinowski J."/>
            <person name="Ruckert C."/>
        </authorList>
    </citation>
    <scope>NUCLEOTIDE SEQUENCE</scope>
    <source>
        <strain evidence="3">KCTC 23310</strain>
    </source>
</reference>
<evidence type="ECO:0000259" key="2">
    <source>
        <dbReference type="Pfam" id="PF01266"/>
    </source>
</evidence>
<proteinExistence type="predicted"/>
<dbReference type="Gene3D" id="3.30.9.10">
    <property type="entry name" value="D-Amino Acid Oxidase, subunit A, domain 2"/>
    <property type="match status" value="2"/>
</dbReference>
<dbReference type="PANTHER" id="PTHR13847">
    <property type="entry name" value="SARCOSINE DEHYDROGENASE-RELATED"/>
    <property type="match status" value="1"/>
</dbReference>
<accession>A0A918TWU9</accession>
<dbReference type="AlphaFoldDB" id="A0A918TWU9"/>
<dbReference type="GO" id="GO:0016491">
    <property type="term" value="F:oxidoreductase activity"/>
    <property type="evidence" value="ECO:0007669"/>
    <property type="project" value="UniProtKB-KW"/>
</dbReference>
<dbReference type="Pfam" id="PF01266">
    <property type="entry name" value="DAO"/>
    <property type="match status" value="1"/>
</dbReference>